<dbReference type="CDD" id="cd01389">
    <property type="entry name" value="HMG-box_ROX1-like"/>
    <property type="match status" value="1"/>
</dbReference>
<sequence length="319" mass="36890">MSQETTTRPIYKLIPDIIDDTKKRDVKLLAEQTMNRAGNQRRRRIRIRACDPNHIPRPVNCFMQYRLEMQKYIREHCPYANHREISKVVAKWWHEETSEIKEVFRAAADKAKLEHRNKYPGYKYSPKKKKQRQQKEQEMMPRFDQEHSIVERLAPFDHMASVPWQHQDSAFYMPQSQYYMLSPDPTLPSSHLPPLDNPLTSTSNTPVWDPQPLGHDDYNLDLSSGISRMNKCTCPSSSSSSSSSSPDMWNINNNHPLSSSSLPSCDLEAYAASNMQSILDHDPIIHPWSHSFVPQESLLVEPFNPEYSTTTSTSTNDNA</sequence>
<keyword evidence="1 3" id="KW-0238">DNA-binding</keyword>
<dbReference type="InterPro" id="IPR009071">
    <property type="entry name" value="HMG_box_dom"/>
</dbReference>
<keyword evidence="2" id="KW-0804">Transcription</keyword>
<dbReference type="EMBL" id="LK023386">
    <property type="protein sequence ID" value="CDS14179.1"/>
    <property type="molecule type" value="Genomic_DNA"/>
</dbReference>
<accession>A0A077X3W2</accession>
<feature type="region of interest" description="Disordered" evidence="4">
    <location>
        <begin position="233"/>
        <end position="252"/>
    </location>
</feature>
<evidence type="ECO:0000256" key="4">
    <source>
        <dbReference type="SAM" id="MobiDB-lite"/>
    </source>
</evidence>
<evidence type="ECO:0000256" key="3">
    <source>
        <dbReference type="PROSITE-ProRule" id="PRU00267"/>
    </source>
</evidence>
<dbReference type="SUPFAM" id="SSF47095">
    <property type="entry name" value="HMG-box"/>
    <property type="match status" value="1"/>
</dbReference>
<organism evidence="6">
    <name type="scientific">Lichtheimia ramosa</name>
    <dbReference type="NCBI Taxonomy" id="688394"/>
    <lineage>
        <taxon>Eukaryota</taxon>
        <taxon>Fungi</taxon>
        <taxon>Fungi incertae sedis</taxon>
        <taxon>Mucoromycota</taxon>
        <taxon>Mucoromycotina</taxon>
        <taxon>Mucoromycetes</taxon>
        <taxon>Mucorales</taxon>
        <taxon>Lichtheimiaceae</taxon>
        <taxon>Lichtheimia</taxon>
    </lineage>
</organism>
<dbReference type="GO" id="GO:0005634">
    <property type="term" value="C:nucleus"/>
    <property type="evidence" value="ECO:0007669"/>
    <property type="project" value="UniProtKB-UniRule"/>
</dbReference>
<dbReference type="InterPro" id="IPR050140">
    <property type="entry name" value="SRY-related_HMG-box_TF-like"/>
</dbReference>
<proteinExistence type="predicted"/>
<dbReference type="Gene3D" id="1.10.30.10">
    <property type="entry name" value="High mobility group box domain"/>
    <property type="match status" value="1"/>
</dbReference>
<dbReference type="PANTHER" id="PTHR10270">
    <property type="entry name" value="SOX TRANSCRIPTION FACTOR"/>
    <property type="match status" value="1"/>
</dbReference>
<dbReference type="GO" id="GO:0000978">
    <property type="term" value="F:RNA polymerase II cis-regulatory region sequence-specific DNA binding"/>
    <property type="evidence" value="ECO:0007669"/>
    <property type="project" value="TreeGrafter"/>
</dbReference>
<dbReference type="PANTHER" id="PTHR10270:SF161">
    <property type="entry name" value="SEX-DETERMINING REGION Y PROTEIN"/>
    <property type="match status" value="1"/>
</dbReference>
<gene>
    <name evidence="6" type="ORF">LRAMOSA06349</name>
</gene>
<keyword evidence="3" id="KW-0539">Nucleus</keyword>
<dbReference type="PROSITE" id="PS50118">
    <property type="entry name" value="HMG_BOX_2"/>
    <property type="match status" value="1"/>
</dbReference>
<evidence type="ECO:0000259" key="5">
    <source>
        <dbReference type="PROSITE" id="PS50118"/>
    </source>
</evidence>
<feature type="DNA-binding region" description="HMG box" evidence="3">
    <location>
        <begin position="55"/>
        <end position="123"/>
    </location>
</feature>
<reference evidence="6" key="1">
    <citation type="journal article" date="2014" name="Genome Announc.">
        <title>De novo whole-genome sequence and genome annotation of Lichtheimia ramosa.</title>
        <authorList>
            <person name="Linde J."/>
            <person name="Schwartze V."/>
            <person name="Binder U."/>
            <person name="Lass-Florl C."/>
            <person name="Voigt K."/>
            <person name="Horn F."/>
        </authorList>
    </citation>
    <scope>NUCLEOTIDE SEQUENCE</scope>
    <source>
        <strain evidence="6">JMRC FSU:6197</strain>
    </source>
</reference>
<feature type="compositionally biased region" description="Low complexity" evidence="4">
    <location>
        <begin position="236"/>
        <end position="245"/>
    </location>
</feature>
<dbReference type="GO" id="GO:0001228">
    <property type="term" value="F:DNA-binding transcription activator activity, RNA polymerase II-specific"/>
    <property type="evidence" value="ECO:0007669"/>
    <property type="project" value="TreeGrafter"/>
</dbReference>
<dbReference type="AlphaFoldDB" id="A0A077X3W2"/>
<name>A0A077X3W2_9FUNG</name>
<feature type="domain" description="HMG box" evidence="5">
    <location>
        <begin position="55"/>
        <end position="123"/>
    </location>
</feature>
<evidence type="ECO:0000313" key="6">
    <source>
        <dbReference type="EMBL" id="CDS14179.1"/>
    </source>
</evidence>
<protein>
    <recommendedName>
        <fullName evidence="5">HMG box domain-containing protein</fullName>
    </recommendedName>
</protein>
<evidence type="ECO:0000256" key="2">
    <source>
        <dbReference type="ARBA" id="ARBA00023163"/>
    </source>
</evidence>
<dbReference type="OrthoDB" id="6247875at2759"/>
<feature type="region of interest" description="Disordered" evidence="4">
    <location>
        <begin position="119"/>
        <end position="141"/>
    </location>
</feature>
<dbReference type="SMART" id="SM00398">
    <property type="entry name" value="HMG"/>
    <property type="match status" value="1"/>
</dbReference>
<evidence type="ECO:0000256" key="1">
    <source>
        <dbReference type="ARBA" id="ARBA00023125"/>
    </source>
</evidence>
<dbReference type="GO" id="GO:0030154">
    <property type="term" value="P:cell differentiation"/>
    <property type="evidence" value="ECO:0007669"/>
    <property type="project" value="TreeGrafter"/>
</dbReference>
<dbReference type="Pfam" id="PF00505">
    <property type="entry name" value="HMG_box"/>
    <property type="match status" value="1"/>
</dbReference>
<dbReference type="InterPro" id="IPR036910">
    <property type="entry name" value="HMG_box_dom_sf"/>
</dbReference>